<dbReference type="PANTHER" id="PTHR46929:SF3">
    <property type="entry name" value="MYB_SANT-LIKE DOMAIN-CONTAINING PROTEIN"/>
    <property type="match status" value="1"/>
</dbReference>
<protein>
    <submittedName>
        <fullName evidence="4">L10-interacting MYB domain-containing protein-like isoform X1</fullName>
    </submittedName>
</protein>
<feature type="region of interest" description="Disordered" evidence="1">
    <location>
        <begin position="1"/>
        <end position="25"/>
    </location>
</feature>
<feature type="region of interest" description="Disordered" evidence="1">
    <location>
        <begin position="185"/>
        <end position="215"/>
    </location>
</feature>
<dbReference type="PANTHER" id="PTHR46929">
    <property type="entry name" value="EXPRESSED PROTEIN"/>
    <property type="match status" value="1"/>
</dbReference>
<feature type="domain" description="Myb/SANT-like" evidence="2">
    <location>
        <begin position="24"/>
        <end position="119"/>
    </location>
</feature>
<dbReference type="OrthoDB" id="76215at2759"/>
<dbReference type="InterPro" id="IPR024752">
    <property type="entry name" value="Myb/SANT-like_dom"/>
</dbReference>
<dbReference type="KEGG" id="nnu:104606426"/>
<dbReference type="OMA" id="QMSETHI"/>
<evidence type="ECO:0000313" key="4">
    <source>
        <dbReference type="RefSeq" id="XP_010269912.1"/>
    </source>
</evidence>
<dbReference type="InParanoid" id="A0A1U8ATY1"/>
<dbReference type="Pfam" id="PF12776">
    <property type="entry name" value="Myb_DNA-bind_3"/>
    <property type="match status" value="1"/>
</dbReference>
<name>A0A1U8ATY1_NELNU</name>
<proteinExistence type="predicted"/>
<keyword evidence="3" id="KW-1185">Reference proteome</keyword>
<dbReference type="Proteomes" id="UP000189703">
    <property type="component" value="Unplaced"/>
</dbReference>
<evidence type="ECO:0000313" key="3">
    <source>
        <dbReference type="Proteomes" id="UP000189703"/>
    </source>
</evidence>
<dbReference type="eggNOG" id="ENOG502QWB8">
    <property type="taxonomic scope" value="Eukaryota"/>
</dbReference>
<evidence type="ECO:0000259" key="2">
    <source>
        <dbReference type="Pfam" id="PF12776"/>
    </source>
</evidence>
<accession>A0A1U8ATY1</accession>
<gene>
    <name evidence="4" type="primary">LOC104606426</name>
</gene>
<evidence type="ECO:0000256" key="1">
    <source>
        <dbReference type="SAM" id="MobiDB-lite"/>
    </source>
</evidence>
<reference evidence="4" key="1">
    <citation type="submission" date="2025-08" db="UniProtKB">
        <authorList>
            <consortium name="RefSeq"/>
        </authorList>
    </citation>
    <scope>IDENTIFICATION</scope>
</reference>
<feature type="compositionally biased region" description="Polar residues" evidence="1">
    <location>
        <begin position="185"/>
        <end position="203"/>
    </location>
</feature>
<dbReference type="AlphaFoldDB" id="A0A1U8ATY1"/>
<dbReference type="GeneID" id="104606426"/>
<organism evidence="3 4">
    <name type="scientific">Nelumbo nucifera</name>
    <name type="common">Sacred lotus</name>
    <dbReference type="NCBI Taxonomy" id="4432"/>
    <lineage>
        <taxon>Eukaryota</taxon>
        <taxon>Viridiplantae</taxon>
        <taxon>Streptophyta</taxon>
        <taxon>Embryophyta</taxon>
        <taxon>Tracheophyta</taxon>
        <taxon>Spermatophyta</taxon>
        <taxon>Magnoliopsida</taxon>
        <taxon>Proteales</taxon>
        <taxon>Nelumbonaceae</taxon>
        <taxon>Nelumbo</taxon>
    </lineage>
</organism>
<sequence>MAEQQESEDASQIQIASQDRSKAKWTPPRDDYLVELMIDRLPFGWKKSENGFTKQAWLSMVIRFNRKFGLDFEKAQLRNRYTNLRRMYFIIKSLINQNGFGWDDAQQTITASDEDWNRYISEHPDMESYRFKSFPLYKKLALIFEGSKGRSLMNSPTEVTKEGNSIKGLSIFPNDSTLQHIPQTDTVNEQSKTSSDTMSSERGIQSKKHQATEETISCRKRSRNAELMIARVISEMASNSRINAKQVVNSRQYSYDRCLEELQELEGLEDSVFVKAVRLLRDEKNAIAFMTLKGARRLLWLKAECQAEFP</sequence>
<dbReference type="RefSeq" id="XP_010269912.1">
    <property type="nucleotide sequence ID" value="XM_010271610.1"/>
</dbReference>